<evidence type="ECO:0008006" key="4">
    <source>
        <dbReference type="Google" id="ProtNLM"/>
    </source>
</evidence>
<keyword evidence="3" id="KW-1185">Reference proteome</keyword>
<dbReference type="RefSeq" id="WP_189539955.1">
    <property type="nucleotide sequence ID" value="NZ_BMZD01000003.1"/>
</dbReference>
<reference evidence="2" key="2">
    <citation type="submission" date="2020-09" db="EMBL/GenBank/DDBJ databases">
        <authorList>
            <person name="Sun Q."/>
            <person name="Kim S."/>
        </authorList>
    </citation>
    <scope>NUCLEOTIDE SEQUENCE</scope>
    <source>
        <strain evidence="2">KCTC 32422</strain>
    </source>
</reference>
<name>A0A918RE81_9SPHN</name>
<keyword evidence="1" id="KW-0732">Signal</keyword>
<accession>A0A918RE81</accession>
<organism evidence="2 3">
    <name type="scientific">Novosphingobium arvoryzae</name>
    <dbReference type="NCBI Taxonomy" id="1256514"/>
    <lineage>
        <taxon>Bacteria</taxon>
        <taxon>Pseudomonadati</taxon>
        <taxon>Pseudomonadota</taxon>
        <taxon>Alphaproteobacteria</taxon>
        <taxon>Sphingomonadales</taxon>
        <taxon>Sphingomonadaceae</taxon>
        <taxon>Novosphingobium</taxon>
    </lineage>
</organism>
<dbReference type="AlphaFoldDB" id="A0A918RE81"/>
<gene>
    <name evidence="2" type="ORF">GCM10011617_14280</name>
</gene>
<dbReference type="Gene3D" id="2.30.30.40">
    <property type="entry name" value="SH3 Domains"/>
    <property type="match status" value="1"/>
</dbReference>
<sequence>MFKPRFLALMLAGSILPAAPAFAQDAEVPYWASIRAPEVNMRAGPGEDYRISWVYRRPQLPIKVLRLKEGWRLVQDPDGAQGWMLARFLTRQRGGYITGKGTADMRESGEAGAKLLWRLEPGVTGLLGDCQNGWCAFSVGERKGFVEQARIWGAGEP</sequence>
<proteinExistence type="predicted"/>
<dbReference type="Pfam" id="PF06347">
    <property type="entry name" value="SH3_4"/>
    <property type="match status" value="2"/>
</dbReference>
<feature type="chain" id="PRO_5037080909" description="SH3-like domain-containing protein" evidence="1">
    <location>
        <begin position="24"/>
        <end position="157"/>
    </location>
</feature>
<protein>
    <recommendedName>
        <fullName evidence="4">SH3-like domain-containing protein</fullName>
    </recommendedName>
</protein>
<feature type="signal peptide" evidence="1">
    <location>
        <begin position="1"/>
        <end position="23"/>
    </location>
</feature>
<reference evidence="2" key="1">
    <citation type="journal article" date="2014" name="Int. J. Syst. Evol. Microbiol.">
        <title>Complete genome sequence of Corynebacterium casei LMG S-19264T (=DSM 44701T), isolated from a smear-ripened cheese.</title>
        <authorList>
            <consortium name="US DOE Joint Genome Institute (JGI-PGF)"/>
            <person name="Walter F."/>
            <person name="Albersmeier A."/>
            <person name="Kalinowski J."/>
            <person name="Ruckert C."/>
        </authorList>
    </citation>
    <scope>NUCLEOTIDE SEQUENCE</scope>
    <source>
        <strain evidence="2">KCTC 32422</strain>
    </source>
</reference>
<evidence type="ECO:0000256" key="1">
    <source>
        <dbReference type="SAM" id="SignalP"/>
    </source>
</evidence>
<comment type="caution">
    <text evidence="2">The sequence shown here is derived from an EMBL/GenBank/DDBJ whole genome shotgun (WGS) entry which is preliminary data.</text>
</comment>
<dbReference type="EMBL" id="BMZD01000003">
    <property type="protein sequence ID" value="GGZ95350.1"/>
    <property type="molecule type" value="Genomic_DNA"/>
</dbReference>
<dbReference type="Proteomes" id="UP000634139">
    <property type="component" value="Unassembled WGS sequence"/>
</dbReference>
<dbReference type="InterPro" id="IPR010466">
    <property type="entry name" value="DUF1058"/>
</dbReference>
<evidence type="ECO:0000313" key="2">
    <source>
        <dbReference type="EMBL" id="GGZ95350.1"/>
    </source>
</evidence>
<evidence type="ECO:0000313" key="3">
    <source>
        <dbReference type="Proteomes" id="UP000634139"/>
    </source>
</evidence>